<protein>
    <submittedName>
        <fullName evidence="2">YbaB/EbfC DNA-binding family protein</fullName>
    </submittedName>
</protein>
<dbReference type="AlphaFoldDB" id="A0A1M5K622"/>
<reference evidence="2 3" key="1">
    <citation type="submission" date="2016-11" db="EMBL/GenBank/DDBJ databases">
        <authorList>
            <person name="Jaros S."/>
            <person name="Januszkiewicz K."/>
            <person name="Wedrychowicz H."/>
        </authorList>
    </citation>
    <scope>NUCLEOTIDE SEQUENCE [LARGE SCALE GENOMIC DNA]</scope>
    <source>
        <strain evidence="2 3">DSM 44523</strain>
    </source>
</reference>
<feature type="region of interest" description="Disordered" evidence="1">
    <location>
        <begin position="104"/>
        <end position="165"/>
    </location>
</feature>
<dbReference type="GO" id="GO:0003677">
    <property type="term" value="F:DNA binding"/>
    <property type="evidence" value="ECO:0007669"/>
    <property type="project" value="UniProtKB-KW"/>
</dbReference>
<dbReference type="OrthoDB" id="3689387at2"/>
<dbReference type="RefSeq" id="WP_073488108.1">
    <property type="nucleotide sequence ID" value="NZ_FQVN01000009.1"/>
</dbReference>
<evidence type="ECO:0000313" key="3">
    <source>
        <dbReference type="Proteomes" id="UP000184501"/>
    </source>
</evidence>
<keyword evidence="3" id="KW-1185">Reference proteome</keyword>
<dbReference type="InterPro" id="IPR004401">
    <property type="entry name" value="YbaB/EbfC"/>
</dbReference>
<evidence type="ECO:0000313" key="2">
    <source>
        <dbReference type="EMBL" id="SHG48151.1"/>
    </source>
</evidence>
<feature type="compositionally biased region" description="Basic and acidic residues" evidence="1">
    <location>
        <begin position="115"/>
        <end position="125"/>
    </location>
</feature>
<gene>
    <name evidence="2" type="ORF">SAMN05444320_109153</name>
</gene>
<dbReference type="Proteomes" id="UP000184501">
    <property type="component" value="Unassembled WGS sequence"/>
</dbReference>
<proteinExistence type="predicted"/>
<sequence>MPTDHHAQVEELLASYRRDRERLASVHRALATVRESATSEDGAVTATVGPGGALVDLTFTDDAYRRHRPDALARLVVRLVASAAASAAERSERTVAELLPVDADPGAVLAGTGDLRPEELGRDEPGPAGPASAPTGRHRADGHDLDETDNTDRTWLQSSHGGRPA</sequence>
<evidence type="ECO:0000256" key="1">
    <source>
        <dbReference type="SAM" id="MobiDB-lite"/>
    </source>
</evidence>
<dbReference type="Pfam" id="PF02575">
    <property type="entry name" value="YbaB_DNA_bd"/>
    <property type="match status" value="1"/>
</dbReference>
<accession>A0A1M5K622</accession>
<organism evidence="2 3">
    <name type="scientific">Streptoalloteichus hindustanus</name>
    <dbReference type="NCBI Taxonomy" id="2017"/>
    <lineage>
        <taxon>Bacteria</taxon>
        <taxon>Bacillati</taxon>
        <taxon>Actinomycetota</taxon>
        <taxon>Actinomycetes</taxon>
        <taxon>Pseudonocardiales</taxon>
        <taxon>Pseudonocardiaceae</taxon>
        <taxon>Streptoalloteichus</taxon>
    </lineage>
</organism>
<dbReference type="Gene3D" id="3.30.1310.10">
    <property type="entry name" value="Nucleoid-associated protein YbaB-like domain"/>
    <property type="match status" value="1"/>
</dbReference>
<keyword evidence="2" id="KW-0238">DNA-binding</keyword>
<name>A0A1M5K622_STRHI</name>
<dbReference type="InterPro" id="IPR036894">
    <property type="entry name" value="YbaB-like_sf"/>
</dbReference>
<dbReference type="EMBL" id="FQVN01000009">
    <property type="protein sequence ID" value="SHG48151.1"/>
    <property type="molecule type" value="Genomic_DNA"/>
</dbReference>
<dbReference type="STRING" id="2017.SAMN05444320_109153"/>
<feature type="compositionally biased region" description="Polar residues" evidence="1">
    <location>
        <begin position="153"/>
        <end position="165"/>
    </location>
</feature>